<feature type="transmembrane region" description="Helical" evidence="4">
    <location>
        <begin position="298"/>
        <end position="321"/>
    </location>
</feature>
<gene>
    <name evidence="6" type="ORF">GFH32_02470</name>
</gene>
<keyword evidence="2" id="KW-0328">Glycosyltransferase</keyword>
<proteinExistence type="inferred from homology"/>
<dbReference type="InterPro" id="IPR029044">
    <property type="entry name" value="Nucleotide-diphossugar_trans"/>
</dbReference>
<dbReference type="PANTHER" id="PTHR43630:SF1">
    <property type="entry name" value="POLY-BETA-1,6-N-ACETYL-D-GLUCOSAMINE SYNTHASE"/>
    <property type="match status" value="1"/>
</dbReference>
<dbReference type="PANTHER" id="PTHR43630">
    <property type="entry name" value="POLY-BETA-1,6-N-ACETYL-D-GLUCOSAMINE SYNTHASE"/>
    <property type="match status" value="1"/>
</dbReference>
<dbReference type="AlphaFoldDB" id="A0A5Q0Q7B4"/>
<organism evidence="6 7">
    <name type="scientific">Sphingobacterium zhuxiongii</name>
    <dbReference type="NCBI Taxonomy" id="2662364"/>
    <lineage>
        <taxon>Bacteria</taxon>
        <taxon>Pseudomonadati</taxon>
        <taxon>Bacteroidota</taxon>
        <taxon>Sphingobacteriia</taxon>
        <taxon>Sphingobacteriales</taxon>
        <taxon>Sphingobacteriaceae</taxon>
        <taxon>Sphingobacterium</taxon>
    </lineage>
</organism>
<comment type="similarity">
    <text evidence="1">Belongs to the glycosyltransferase 2 family.</text>
</comment>
<protein>
    <submittedName>
        <fullName evidence="6">Glycosyltransferase</fullName>
    </submittedName>
</protein>
<evidence type="ECO:0000313" key="7">
    <source>
        <dbReference type="Proteomes" id="UP000326921"/>
    </source>
</evidence>
<evidence type="ECO:0000256" key="3">
    <source>
        <dbReference type="ARBA" id="ARBA00022679"/>
    </source>
</evidence>
<dbReference type="KEGG" id="sphe:GFH32_02470"/>
<dbReference type="Pfam" id="PF00535">
    <property type="entry name" value="Glycos_transf_2"/>
    <property type="match status" value="1"/>
</dbReference>
<keyword evidence="3 6" id="KW-0808">Transferase</keyword>
<keyword evidence="4" id="KW-0812">Transmembrane</keyword>
<reference evidence="6 7" key="1">
    <citation type="submission" date="2019-10" db="EMBL/GenBank/DDBJ databases">
        <authorList>
            <person name="Dong K."/>
        </authorList>
    </citation>
    <scope>NUCLEOTIDE SEQUENCE [LARGE SCALE GENOMIC DNA]</scope>
    <source>
        <strain evidence="7">dk4302</strain>
    </source>
</reference>
<evidence type="ECO:0000259" key="5">
    <source>
        <dbReference type="Pfam" id="PF00535"/>
    </source>
</evidence>
<feature type="transmembrane region" description="Helical" evidence="4">
    <location>
        <begin position="12"/>
        <end position="34"/>
    </location>
</feature>
<feature type="domain" description="Glycosyltransferase 2-like" evidence="5">
    <location>
        <begin position="55"/>
        <end position="221"/>
    </location>
</feature>
<evidence type="ECO:0000313" key="6">
    <source>
        <dbReference type="EMBL" id="QGA25246.1"/>
    </source>
</evidence>
<feature type="transmembrane region" description="Helical" evidence="4">
    <location>
        <begin position="349"/>
        <end position="370"/>
    </location>
</feature>
<keyword evidence="7" id="KW-1185">Reference proteome</keyword>
<dbReference type="RefSeq" id="WP_153509568.1">
    <property type="nucleotide sequence ID" value="NZ_CP045652.1"/>
</dbReference>
<keyword evidence="4" id="KW-0472">Membrane</keyword>
<evidence type="ECO:0000256" key="1">
    <source>
        <dbReference type="ARBA" id="ARBA00006739"/>
    </source>
</evidence>
<keyword evidence="4" id="KW-1133">Transmembrane helix</keyword>
<dbReference type="Gene3D" id="3.90.550.10">
    <property type="entry name" value="Spore Coat Polysaccharide Biosynthesis Protein SpsA, Chain A"/>
    <property type="match status" value="1"/>
</dbReference>
<name>A0A5Q0Q7B4_9SPHI</name>
<sequence length="380" mass="44310">MGIELNIPQIISYFPFGILALLLLFQLYYILFVYSKLAKYRIKDRQDMTAYPPVSLIICAHNEQENLKQFLPSILEQDYPDFEVIIVDDCSSDESKWILKDLCEKYAHLRVVEIKEHIQLKHSKKFALTMGIKSAKHEILVMCDADCQPNSPNWIKEMASAFENEKEIVLGYSPYFKYPGFLNKLIRFETTHTAMSYLSYALKKDAYMGVGRNLAYKKSLFFKGKGFNAHMHIKSGDDDLFINQNATKTNVDIAIHPDAHVYSEPKLTWKSYYKQKARHAGASVMYKGRHKRMLATQLITALLFYCSVFLCLALIPGLWYISLGAYLLRLITQIIVFRPIYRKLGVSDLIFWLPILDLYYYFYICFNGLFNRSKKQVSWK</sequence>
<evidence type="ECO:0000256" key="2">
    <source>
        <dbReference type="ARBA" id="ARBA00022676"/>
    </source>
</evidence>
<dbReference type="SUPFAM" id="SSF53448">
    <property type="entry name" value="Nucleotide-diphospho-sugar transferases"/>
    <property type="match status" value="1"/>
</dbReference>
<dbReference type="InterPro" id="IPR001173">
    <property type="entry name" value="Glyco_trans_2-like"/>
</dbReference>
<accession>A0A5Q0Q7B4</accession>
<dbReference type="EMBL" id="CP045652">
    <property type="protein sequence ID" value="QGA25246.1"/>
    <property type="molecule type" value="Genomic_DNA"/>
</dbReference>
<dbReference type="GO" id="GO:0016757">
    <property type="term" value="F:glycosyltransferase activity"/>
    <property type="evidence" value="ECO:0007669"/>
    <property type="project" value="UniProtKB-KW"/>
</dbReference>
<evidence type="ECO:0000256" key="4">
    <source>
        <dbReference type="SAM" id="Phobius"/>
    </source>
</evidence>
<dbReference type="Proteomes" id="UP000326921">
    <property type="component" value="Chromosome"/>
</dbReference>